<dbReference type="InterPro" id="IPR052603">
    <property type="entry name" value="EFCB6"/>
</dbReference>
<dbReference type="PANTHER" id="PTHR20875">
    <property type="entry name" value="EF-HAND CALCIUM-BINDING DOMAIN-CONTAINING PROTEIN 6-RELATED"/>
    <property type="match status" value="1"/>
</dbReference>
<dbReference type="AlphaFoldDB" id="A0A4C1W7R8"/>
<accession>A0A4C1W7R8</accession>
<keyword evidence="2" id="KW-1185">Reference proteome</keyword>
<dbReference type="Proteomes" id="UP000299102">
    <property type="component" value="Unassembled WGS sequence"/>
</dbReference>
<reference evidence="1 2" key="1">
    <citation type="journal article" date="2019" name="Commun. Biol.">
        <title>The bagworm genome reveals a unique fibroin gene that provides high tensile strength.</title>
        <authorList>
            <person name="Kono N."/>
            <person name="Nakamura H."/>
            <person name="Ohtoshi R."/>
            <person name="Tomita M."/>
            <person name="Numata K."/>
            <person name="Arakawa K."/>
        </authorList>
    </citation>
    <scope>NUCLEOTIDE SEQUENCE [LARGE SCALE GENOMIC DNA]</scope>
</reference>
<proteinExistence type="predicted"/>
<comment type="caution">
    <text evidence="1">The sequence shown here is derived from an EMBL/GenBank/DDBJ whole genome shotgun (WGS) entry which is preliminary data.</text>
</comment>
<dbReference type="PANTHER" id="PTHR20875:SF0">
    <property type="entry name" value="GH12158P"/>
    <property type="match status" value="1"/>
</dbReference>
<dbReference type="OrthoDB" id="272072at2759"/>
<name>A0A4C1W7R8_EUMVA</name>
<dbReference type="InterPro" id="IPR011992">
    <property type="entry name" value="EF-hand-dom_pair"/>
</dbReference>
<dbReference type="SUPFAM" id="SSF47473">
    <property type="entry name" value="EF-hand"/>
    <property type="match status" value="1"/>
</dbReference>
<evidence type="ECO:0000313" key="1">
    <source>
        <dbReference type="EMBL" id="GBP47416.1"/>
    </source>
</evidence>
<protein>
    <submittedName>
        <fullName evidence="1">Uncharacterized protein</fullName>
    </submittedName>
</protein>
<organism evidence="1 2">
    <name type="scientific">Eumeta variegata</name>
    <name type="common">Bagworm moth</name>
    <name type="synonym">Eumeta japonica</name>
    <dbReference type="NCBI Taxonomy" id="151549"/>
    <lineage>
        <taxon>Eukaryota</taxon>
        <taxon>Metazoa</taxon>
        <taxon>Ecdysozoa</taxon>
        <taxon>Arthropoda</taxon>
        <taxon>Hexapoda</taxon>
        <taxon>Insecta</taxon>
        <taxon>Pterygota</taxon>
        <taxon>Neoptera</taxon>
        <taxon>Endopterygota</taxon>
        <taxon>Lepidoptera</taxon>
        <taxon>Glossata</taxon>
        <taxon>Ditrysia</taxon>
        <taxon>Tineoidea</taxon>
        <taxon>Psychidae</taxon>
        <taxon>Oiketicinae</taxon>
        <taxon>Eumeta</taxon>
    </lineage>
</organism>
<evidence type="ECO:0000313" key="2">
    <source>
        <dbReference type="Proteomes" id="UP000299102"/>
    </source>
</evidence>
<dbReference type="EMBL" id="BGZK01000501">
    <property type="protein sequence ID" value="GBP47416.1"/>
    <property type="molecule type" value="Genomic_DNA"/>
</dbReference>
<gene>
    <name evidence="1" type="ORF">EVAR_85008_1</name>
</gene>
<sequence>MVFYFALDYNTALVSNHGFGSGSRSIRDYVLVPLFDCKSSPVLNSDSVLPSIQITIALSSNNTLPAHNNGHVSRSHLRRVLARLAVLPAAAQVRALEVRYLNHCGFDYVKLLEELDARPPESSAFLQMPPTARTGPSGKDRSVIETNIVQILAKIKGKMISEGVRPRDFLSQFDLHREFIIPRADFYRGLATAGVSLTPLEMDTVMDVFASPRRRRFVDYTRFCDTLEEVFTQRGLERAPLLEPLKPLAILDTPFNFLNFDERHTVSMALAKLAKYPDKVSNILEAFRSLDVANCGTVPRASAERVLDQRKLLHMLSPRERETLYTCFGYRRGCGTELNYRALCDALDVLYAIGTQSPC</sequence>